<evidence type="ECO:0000313" key="2">
    <source>
        <dbReference type="EMBL" id="KAJ1127091.1"/>
    </source>
</evidence>
<dbReference type="EMBL" id="JANPWB010000011">
    <property type="protein sequence ID" value="KAJ1127091.1"/>
    <property type="molecule type" value="Genomic_DNA"/>
</dbReference>
<reference evidence="2" key="1">
    <citation type="journal article" date="2022" name="bioRxiv">
        <title>Sequencing and chromosome-scale assembly of the giantPleurodeles waltlgenome.</title>
        <authorList>
            <person name="Brown T."/>
            <person name="Elewa A."/>
            <person name="Iarovenko S."/>
            <person name="Subramanian E."/>
            <person name="Araus A.J."/>
            <person name="Petzold A."/>
            <person name="Susuki M."/>
            <person name="Suzuki K.-i.T."/>
            <person name="Hayashi T."/>
            <person name="Toyoda A."/>
            <person name="Oliveira C."/>
            <person name="Osipova E."/>
            <person name="Leigh N.D."/>
            <person name="Simon A."/>
            <person name="Yun M.H."/>
        </authorList>
    </citation>
    <scope>NUCLEOTIDE SEQUENCE</scope>
    <source>
        <strain evidence="2">20211129_DDA</strain>
        <tissue evidence="2">Liver</tissue>
    </source>
</reference>
<comment type="caution">
    <text evidence="2">The sequence shown here is derived from an EMBL/GenBank/DDBJ whole genome shotgun (WGS) entry which is preliminary data.</text>
</comment>
<gene>
    <name evidence="2" type="ORF">NDU88_005497</name>
</gene>
<dbReference type="AlphaFoldDB" id="A0AAV7PIA7"/>
<organism evidence="2 3">
    <name type="scientific">Pleurodeles waltl</name>
    <name type="common">Iberian ribbed newt</name>
    <dbReference type="NCBI Taxonomy" id="8319"/>
    <lineage>
        <taxon>Eukaryota</taxon>
        <taxon>Metazoa</taxon>
        <taxon>Chordata</taxon>
        <taxon>Craniata</taxon>
        <taxon>Vertebrata</taxon>
        <taxon>Euteleostomi</taxon>
        <taxon>Amphibia</taxon>
        <taxon>Batrachia</taxon>
        <taxon>Caudata</taxon>
        <taxon>Salamandroidea</taxon>
        <taxon>Salamandridae</taxon>
        <taxon>Pleurodelinae</taxon>
        <taxon>Pleurodeles</taxon>
    </lineage>
</organism>
<evidence type="ECO:0000313" key="3">
    <source>
        <dbReference type="Proteomes" id="UP001066276"/>
    </source>
</evidence>
<sequence>MTRASTYSTFEGFAPRSEAKTLQRCRNQPRATIPWIWNRKSKQGSSTQRSTRVKPARRRRQKDARVGANCPAAPSSPNEASGFIRASPLSEDSERTHYYKGGDP</sequence>
<feature type="region of interest" description="Disordered" evidence="1">
    <location>
        <begin position="1"/>
        <end position="104"/>
    </location>
</feature>
<dbReference type="Proteomes" id="UP001066276">
    <property type="component" value="Chromosome 7"/>
</dbReference>
<proteinExistence type="predicted"/>
<accession>A0AAV7PIA7</accession>
<protein>
    <submittedName>
        <fullName evidence="2">Uncharacterized protein</fullName>
    </submittedName>
</protein>
<feature type="compositionally biased region" description="Basic and acidic residues" evidence="1">
    <location>
        <begin position="92"/>
        <end position="104"/>
    </location>
</feature>
<evidence type="ECO:0000256" key="1">
    <source>
        <dbReference type="SAM" id="MobiDB-lite"/>
    </source>
</evidence>
<keyword evidence="3" id="KW-1185">Reference proteome</keyword>
<name>A0AAV7PIA7_PLEWA</name>
<feature type="compositionally biased region" description="Basic residues" evidence="1">
    <location>
        <begin position="51"/>
        <end position="62"/>
    </location>
</feature>